<feature type="active site" description="Schiff-base intermediate with substrate" evidence="3">
    <location>
        <position position="166"/>
    </location>
</feature>
<dbReference type="PANTHER" id="PTHR12128:SF72">
    <property type="entry name" value="DIHYDRODIPICOLINATE SYNTHASE"/>
    <property type="match status" value="1"/>
</dbReference>
<organism evidence="5 6">
    <name type="scientific">Kaistia soli DSM 19436</name>
    <dbReference type="NCBI Taxonomy" id="1122133"/>
    <lineage>
        <taxon>Bacteria</taxon>
        <taxon>Pseudomonadati</taxon>
        <taxon>Pseudomonadota</taxon>
        <taxon>Alphaproteobacteria</taxon>
        <taxon>Hyphomicrobiales</taxon>
        <taxon>Kaistiaceae</taxon>
        <taxon>Kaistia</taxon>
    </lineage>
</organism>
<evidence type="ECO:0000256" key="4">
    <source>
        <dbReference type="PIRSR" id="PIRSR001365-2"/>
    </source>
</evidence>
<evidence type="ECO:0000256" key="3">
    <source>
        <dbReference type="PIRSR" id="PIRSR001365-1"/>
    </source>
</evidence>
<feature type="active site" description="Proton donor/acceptor" evidence="3">
    <location>
        <position position="138"/>
    </location>
</feature>
<dbReference type="AlphaFoldDB" id="A0A1M4XPX1"/>
<dbReference type="SUPFAM" id="SSF51569">
    <property type="entry name" value="Aldolase"/>
    <property type="match status" value="1"/>
</dbReference>
<dbReference type="Proteomes" id="UP000184485">
    <property type="component" value="Unassembled WGS sequence"/>
</dbReference>
<dbReference type="PIRSF" id="PIRSF001365">
    <property type="entry name" value="DHDPS"/>
    <property type="match status" value="1"/>
</dbReference>
<dbReference type="Pfam" id="PF00701">
    <property type="entry name" value="DHDPS"/>
    <property type="match status" value="1"/>
</dbReference>
<gene>
    <name evidence="5" type="ORF">SAMN02745157_1308</name>
</gene>
<sequence length="309" mass="33378">MDPKATWKGVFPAVTTQFRPDFSVDLEATAKVIEALITDGVSGLIICGTVGENCSLTRSEKVSLVETAVATARGRVPVISGLAEYTSAFGADYAREATKAGVNGLMVMPAMVYPAKPRETIDHLTTIARATDTPIMVYNNPPSYRTDVTPAMLVGLADVDTIVAFKDSSGDTRRIVDVRNMTGDRFIPFCGLDDVVLETVALGAVGWVSGMSNVFPREGETLFRLVRDGRFAEAMPIYDWFMPILHLDARPDLVQAIKYCEKILGRGTDLTRPPRLALDAAEKAELEAVMQKAIANRPALPETGLPVAA</sequence>
<evidence type="ECO:0000313" key="6">
    <source>
        <dbReference type="Proteomes" id="UP000184485"/>
    </source>
</evidence>
<dbReference type="InterPro" id="IPR002220">
    <property type="entry name" value="DapA-like"/>
</dbReference>
<dbReference type="PANTHER" id="PTHR12128">
    <property type="entry name" value="DIHYDRODIPICOLINATE SYNTHASE"/>
    <property type="match status" value="1"/>
</dbReference>
<dbReference type="CDD" id="cd00408">
    <property type="entry name" value="DHDPS-like"/>
    <property type="match status" value="1"/>
</dbReference>
<dbReference type="PRINTS" id="PR00146">
    <property type="entry name" value="DHPICSNTHASE"/>
</dbReference>
<comment type="similarity">
    <text evidence="2">Belongs to the DapA family.</text>
</comment>
<dbReference type="STRING" id="1122133.SAMN02745157_1308"/>
<evidence type="ECO:0000256" key="2">
    <source>
        <dbReference type="PIRNR" id="PIRNR001365"/>
    </source>
</evidence>
<keyword evidence="1 2" id="KW-0456">Lyase</keyword>
<reference evidence="5 6" key="1">
    <citation type="submission" date="2016-11" db="EMBL/GenBank/DDBJ databases">
        <authorList>
            <person name="Jaros S."/>
            <person name="Januszkiewicz K."/>
            <person name="Wedrychowicz H."/>
        </authorList>
    </citation>
    <scope>NUCLEOTIDE SEQUENCE [LARGE SCALE GENOMIC DNA]</scope>
    <source>
        <strain evidence="5 6">DSM 19436</strain>
    </source>
</reference>
<proteinExistence type="inferred from homology"/>
<protein>
    <submittedName>
        <fullName evidence="5">4-hydroxy-tetrahydrodipicolinate synthase</fullName>
    </submittedName>
</protein>
<dbReference type="EMBL" id="FQUP01000001">
    <property type="protein sequence ID" value="SHE95471.1"/>
    <property type="molecule type" value="Genomic_DNA"/>
</dbReference>
<dbReference type="SMART" id="SM01130">
    <property type="entry name" value="DHDPS"/>
    <property type="match status" value="1"/>
</dbReference>
<dbReference type="RefSeq" id="WP_073052784.1">
    <property type="nucleotide sequence ID" value="NZ_FQUP01000001.1"/>
</dbReference>
<dbReference type="OrthoDB" id="9778880at2"/>
<dbReference type="InterPro" id="IPR013785">
    <property type="entry name" value="Aldolase_TIM"/>
</dbReference>
<evidence type="ECO:0000313" key="5">
    <source>
        <dbReference type="EMBL" id="SHE95471.1"/>
    </source>
</evidence>
<name>A0A1M4XPX1_9HYPH</name>
<dbReference type="GO" id="GO:0008840">
    <property type="term" value="F:4-hydroxy-tetrahydrodipicolinate synthase activity"/>
    <property type="evidence" value="ECO:0007669"/>
    <property type="project" value="TreeGrafter"/>
</dbReference>
<evidence type="ECO:0000256" key="1">
    <source>
        <dbReference type="ARBA" id="ARBA00023239"/>
    </source>
</evidence>
<accession>A0A1M4XPX1</accession>
<keyword evidence="6" id="KW-1185">Reference proteome</keyword>
<dbReference type="Gene3D" id="3.20.20.70">
    <property type="entry name" value="Aldolase class I"/>
    <property type="match status" value="1"/>
</dbReference>
<feature type="binding site" evidence="4">
    <location>
        <position position="208"/>
    </location>
    <ligand>
        <name>pyruvate</name>
        <dbReference type="ChEBI" id="CHEBI:15361"/>
    </ligand>
</feature>